<evidence type="ECO:0000313" key="3">
    <source>
        <dbReference type="Proteomes" id="UP000620064"/>
    </source>
</evidence>
<comment type="caution">
    <text evidence="2">The sequence shown here is derived from an EMBL/GenBank/DDBJ whole genome shotgun (WGS) entry which is preliminary data.</text>
</comment>
<dbReference type="Pfam" id="PF00561">
    <property type="entry name" value="Abhydrolase_1"/>
    <property type="match status" value="2"/>
</dbReference>
<dbReference type="PANTHER" id="PTHR46438">
    <property type="entry name" value="ALPHA/BETA-HYDROLASES SUPERFAMILY PROTEIN"/>
    <property type="match status" value="1"/>
</dbReference>
<keyword evidence="2" id="KW-0378">Hydrolase</keyword>
<dbReference type="InterPro" id="IPR029058">
    <property type="entry name" value="AB_hydrolase_fold"/>
</dbReference>
<name>A0ABQ2NK86_9FLAO</name>
<dbReference type="PANTHER" id="PTHR46438:SF11">
    <property type="entry name" value="LIPASE-RELATED"/>
    <property type="match status" value="1"/>
</dbReference>
<dbReference type="Proteomes" id="UP000620064">
    <property type="component" value="Unassembled WGS sequence"/>
</dbReference>
<proteinExistence type="predicted"/>
<feature type="domain" description="AB hydrolase-1" evidence="1">
    <location>
        <begin position="21"/>
        <end position="140"/>
    </location>
</feature>
<dbReference type="EMBL" id="BMLV01000002">
    <property type="protein sequence ID" value="GGP03757.1"/>
    <property type="molecule type" value="Genomic_DNA"/>
</dbReference>
<sequence>MIFSTKKEKKYTYLESGEGHPLVLLHGLMGGLSNFEKTISYFSSRGFRVFVPQLPIYDLPILNTNLNSIAKFVARFIEDKIGEKVTLVGNSMGGHIGLILTLAHPELVHSLVLTGSSGLYERSFGETFPRRGDRDYIKKKTEEVFYNPEVATEELIDEVFGVVNDRMKGIKTVLLAKSAIKHNMLHDLPKIKQPTCIIWGKQDGVTPPDVAEEMDKQIPNSDLFWIDECGHAAMMEKPEEFNEILYQWLKDKV</sequence>
<gene>
    <name evidence="2" type="primary">pcbD</name>
    <name evidence="2" type="ORF">GCM10010992_13360</name>
</gene>
<accession>A0ABQ2NK86</accession>
<feature type="domain" description="AB hydrolase-1" evidence="1">
    <location>
        <begin position="183"/>
        <end position="238"/>
    </location>
</feature>
<dbReference type="RefSeq" id="WP_188617297.1">
    <property type="nucleotide sequence ID" value="NZ_BMLV01000002.1"/>
</dbReference>
<evidence type="ECO:0000259" key="1">
    <source>
        <dbReference type="Pfam" id="PF00561"/>
    </source>
</evidence>
<dbReference type="InterPro" id="IPR000073">
    <property type="entry name" value="AB_hydrolase_1"/>
</dbReference>
<evidence type="ECO:0000313" key="2">
    <source>
        <dbReference type="EMBL" id="GGP03757.1"/>
    </source>
</evidence>
<dbReference type="SUPFAM" id="SSF53474">
    <property type="entry name" value="alpha/beta-Hydrolases"/>
    <property type="match status" value="1"/>
</dbReference>
<reference evidence="3" key="1">
    <citation type="journal article" date="2019" name="Int. J. Syst. Evol. Microbiol.">
        <title>The Global Catalogue of Microorganisms (GCM) 10K type strain sequencing project: providing services to taxonomists for standard genome sequencing and annotation.</title>
        <authorList>
            <consortium name="The Broad Institute Genomics Platform"/>
            <consortium name="The Broad Institute Genome Sequencing Center for Infectious Disease"/>
            <person name="Wu L."/>
            <person name="Ma J."/>
        </authorList>
    </citation>
    <scope>NUCLEOTIDE SEQUENCE [LARGE SCALE GENOMIC DNA]</scope>
    <source>
        <strain evidence="3">CGMCC 1.7656</strain>
    </source>
</reference>
<keyword evidence="3" id="KW-1185">Reference proteome</keyword>
<organism evidence="2 3">
    <name type="scientific">Cloacibacterium rupense</name>
    <dbReference type="NCBI Taxonomy" id="517423"/>
    <lineage>
        <taxon>Bacteria</taxon>
        <taxon>Pseudomonadati</taxon>
        <taxon>Bacteroidota</taxon>
        <taxon>Flavobacteriia</taxon>
        <taxon>Flavobacteriales</taxon>
        <taxon>Weeksellaceae</taxon>
    </lineage>
</organism>
<dbReference type="GO" id="GO:0016787">
    <property type="term" value="F:hydrolase activity"/>
    <property type="evidence" value="ECO:0007669"/>
    <property type="project" value="UniProtKB-KW"/>
</dbReference>
<dbReference type="PRINTS" id="PR00111">
    <property type="entry name" value="ABHYDROLASE"/>
</dbReference>
<protein>
    <submittedName>
        <fullName evidence="2">Alpha/beta hydrolase</fullName>
    </submittedName>
</protein>
<dbReference type="Gene3D" id="3.40.50.1820">
    <property type="entry name" value="alpha/beta hydrolase"/>
    <property type="match status" value="1"/>
</dbReference>